<dbReference type="PROSITE" id="PS51819">
    <property type="entry name" value="VOC"/>
    <property type="match status" value="1"/>
</dbReference>
<dbReference type="InterPro" id="IPR029068">
    <property type="entry name" value="Glyas_Bleomycin-R_OHBP_Dase"/>
</dbReference>
<keyword evidence="3" id="KW-1185">Reference proteome</keyword>
<dbReference type="AlphaFoldDB" id="A0A133XGX0"/>
<feature type="domain" description="VOC" evidence="1">
    <location>
        <begin position="12"/>
        <end position="121"/>
    </location>
</feature>
<dbReference type="Proteomes" id="UP000070186">
    <property type="component" value="Unassembled WGS sequence"/>
</dbReference>
<accession>A0A133XGX0</accession>
<evidence type="ECO:0000313" key="2">
    <source>
        <dbReference type="EMBL" id="KXB30194.1"/>
    </source>
</evidence>
<dbReference type="Gene3D" id="3.10.180.10">
    <property type="entry name" value="2,3-Dihydroxybiphenyl 1,2-Dioxygenase, domain 1"/>
    <property type="match status" value="1"/>
</dbReference>
<sequence length="130" mass="14413">MNQTLPPLGIQRVKVVALAVIDLARANRFYKETLGLEPAFEGTEQVGWWLGQVILMLKPDWAMPTEHPNPRITLATEHAPATQQALRARDIVIADEVKVYGDFYVGSFLDCEGNKLWFCSPVNAETGSAS</sequence>
<evidence type="ECO:0000313" key="3">
    <source>
        <dbReference type="Proteomes" id="UP000070186"/>
    </source>
</evidence>
<gene>
    <name evidence="2" type="ORF">AT959_12585</name>
</gene>
<name>A0A133XGX0_9RHOO</name>
<comment type="caution">
    <text evidence="2">The sequence shown here is derived from an EMBL/GenBank/DDBJ whole genome shotgun (WGS) entry which is preliminary data.</text>
</comment>
<evidence type="ECO:0000259" key="1">
    <source>
        <dbReference type="PROSITE" id="PS51819"/>
    </source>
</evidence>
<reference evidence="2 3" key="1">
    <citation type="submission" date="2015-12" db="EMBL/GenBank/DDBJ databases">
        <title>Nitrous oxide reduction kinetics distinguish bacteria harboring typical versus atypical NosZ.</title>
        <authorList>
            <person name="Yoon S."/>
            <person name="Nissen S."/>
            <person name="Park D."/>
            <person name="Sanford R.A."/>
            <person name="Loeffler F.E."/>
        </authorList>
    </citation>
    <scope>NUCLEOTIDE SEQUENCE [LARGE SCALE GENOMIC DNA]</scope>
    <source>
        <strain evidence="2 3">ATCC BAA-841</strain>
    </source>
</reference>
<dbReference type="InterPro" id="IPR037523">
    <property type="entry name" value="VOC_core"/>
</dbReference>
<organism evidence="2 3">
    <name type="scientific">Dechloromonas denitrificans</name>
    <dbReference type="NCBI Taxonomy" id="281362"/>
    <lineage>
        <taxon>Bacteria</taxon>
        <taxon>Pseudomonadati</taxon>
        <taxon>Pseudomonadota</taxon>
        <taxon>Betaproteobacteria</taxon>
        <taxon>Rhodocyclales</taxon>
        <taxon>Azonexaceae</taxon>
        <taxon>Dechloromonas</taxon>
    </lineage>
</organism>
<dbReference type="EMBL" id="LODL01000021">
    <property type="protein sequence ID" value="KXB30194.1"/>
    <property type="molecule type" value="Genomic_DNA"/>
</dbReference>
<dbReference type="SUPFAM" id="SSF54593">
    <property type="entry name" value="Glyoxalase/Bleomycin resistance protein/Dihydroxybiphenyl dioxygenase"/>
    <property type="match status" value="1"/>
</dbReference>
<protein>
    <recommendedName>
        <fullName evidence="1">VOC domain-containing protein</fullName>
    </recommendedName>
</protein>
<dbReference type="STRING" id="281362.AT959_12585"/>
<dbReference type="Pfam" id="PF00903">
    <property type="entry name" value="Glyoxalase"/>
    <property type="match status" value="1"/>
</dbReference>
<dbReference type="InterPro" id="IPR004360">
    <property type="entry name" value="Glyas_Fos-R_dOase_dom"/>
</dbReference>
<proteinExistence type="predicted"/>
<dbReference type="CDD" id="cd06587">
    <property type="entry name" value="VOC"/>
    <property type="match status" value="1"/>
</dbReference>
<dbReference type="RefSeq" id="WP_066883586.1">
    <property type="nucleotide sequence ID" value="NZ_LODL01000021.1"/>
</dbReference>